<accession>A0A3M7QLE0</accession>
<protein>
    <submittedName>
        <fullName evidence="1">Uncharacterized protein</fullName>
    </submittedName>
</protein>
<keyword evidence="2" id="KW-1185">Reference proteome</keyword>
<gene>
    <name evidence="1" type="ORF">BpHYR1_004831</name>
</gene>
<reference evidence="1 2" key="1">
    <citation type="journal article" date="2018" name="Sci. Rep.">
        <title>Genomic signatures of local adaptation to the degree of environmental predictability in rotifers.</title>
        <authorList>
            <person name="Franch-Gras L."/>
            <person name="Hahn C."/>
            <person name="Garcia-Roger E.M."/>
            <person name="Carmona M.J."/>
            <person name="Serra M."/>
            <person name="Gomez A."/>
        </authorList>
    </citation>
    <scope>NUCLEOTIDE SEQUENCE [LARGE SCALE GENOMIC DNA]</scope>
    <source>
        <strain evidence="1">HYR1</strain>
    </source>
</reference>
<proteinExistence type="predicted"/>
<dbReference type="Proteomes" id="UP000276133">
    <property type="component" value="Unassembled WGS sequence"/>
</dbReference>
<organism evidence="1 2">
    <name type="scientific">Brachionus plicatilis</name>
    <name type="common">Marine rotifer</name>
    <name type="synonym">Brachionus muelleri</name>
    <dbReference type="NCBI Taxonomy" id="10195"/>
    <lineage>
        <taxon>Eukaryota</taxon>
        <taxon>Metazoa</taxon>
        <taxon>Spiralia</taxon>
        <taxon>Gnathifera</taxon>
        <taxon>Rotifera</taxon>
        <taxon>Eurotatoria</taxon>
        <taxon>Monogononta</taxon>
        <taxon>Pseudotrocha</taxon>
        <taxon>Ploima</taxon>
        <taxon>Brachionidae</taxon>
        <taxon>Brachionus</taxon>
    </lineage>
</organism>
<name>A0A3M7QLE0_BRAPC</name>
<sequence>MDKIIRWVMMEHLEKNRLIAKEQLNSVAKKSCIQTIDWKNRQMNLILVLLNERTLKQLQHKYKDQKEIKKAPNILKFKYI</sequence>
<dbReference type="AlphaFoldDB" id="A0A3M7QLE0"/>
<comment type="caution">
    <text evidence="1">The sequence shown here is derived from an EMBL/GenBank/DDBJ whole genome shotgun (WGS) entry which is preliminary data.</text>
</comment>
<evidence type="ECO:0000313" key="1">
    <source>
        <dbReference type="EMBL" id="RNA12266.1"/>
    </source>
</evidence>
<evidence type="ECO:0000313" key="2">
    <source>
        <dbReference type="Proteomes" id="UP000276133"/>
    </source>
</evidence>
<dbReference type="EMBL" id="REGN01005730">
    <property type="protein sequence ID" value="RNA12266.1"/>
    <property type="molecule type" value="Genomic_DNA"/>
</dbReference>